<gene>
    <name evidence="1" type="ORF">GCM10025868_34840</name>
</gene>
<evidence type="ECO:0000313" key="1">
    <source>
        <dbReference type="EMBL" id="GMA88234.1"/>
    </source>
</evidence>
<protein>
    <submittedName>
        <fullName evidence="1">Uncharacterized protein</fullName>
    </submittedName>
</protein>
<name>A0ABQ6JM84_9ACTN</name>
<evidence type="ECO:0000313" key="2">
    <source>
        <dbReference type="Proteomes" id="UP001157017"/>
    </source>
</evidence>
<proteinExistence type="predicted"/>
<sequence>MRQPSTHARLGVLRHVALHEQRGRRGVDAAGEVLRGGAPGALAQQLRVDVDGDGVQVDDAVERVVRLLQRDPLHQRPEVVAQVQRVAGGLHPRQHARRSAGGRGRLWAC</sequence>
<comment type="caution">
    <text evidence="1">The sequence shown here is derived from an EMBL/GenBank/DDBJ whole genome shotgun (WGS) entry which is preliminary data.</text>
</comment>
<reference evidence="2" key="1">
    <citation type="journal article" date="2019" name="Int. J. Syst. Evol. Microbiol.">
        <title>The Global Catalogue of Microorganisms (GCM) 10K type strain sequencing project: providing services to taxonomists for standard genome sequencing and annotation.</title>
        <authorList>
            <consortium name="The Broad Institute Genomics Platform"/>
            <consortium name="The Broad Institute Genome Sequencing Center for Infectious Disease"/>
            <person name="Wu L."/>
            <person name="Ma J."/>
        </authorList>
    </citation>
    <scope>NUCLEOTIDE SEQUENCE [LARGE SCALE GENOMIC DNA]</scope>
    <source>
        <strain evidence="2">NBRC 108730</strain>
    </source>
</reference>
<dbReference type="Proteomes" id="UP001157017">
    <property type="component" value="Unassembled WGS sequence"/>
</dbReference>
<accession>A0ABQ6JM84</accession>
<dbReference type="EMBL" id="BSUZ01000001">
    <property type="protein sequence ID" value="GMA88234.1"/>
    <property type="molecule type" value="Genomic_DNA"/>
</dbReference>
<organism evidence="1 2">
    <name type="scientific">Angustibacter aerolatus</name>
    <dbReference type="NCBI Taxonomy" id="1162965"/>
    <lineage>
        <taxon>Bacteria</taxon>
        <taxon>Bacillati</taxon>
        <taxon>Actinomycetota</taxon>
        <taxon>Actinomycetes</taxon>
        <taxon>Kineosporiales</taxon>
        <taxon>Kineosporiaceae</taxon>
    </lineage>
</organism>
<keyword evidence="2" id="KW-1185">Reference proteome</keyword>